<keyword evidence="3" id="KW-0378">Hydrolase</keyword>
<feature type="transmembrane region" description="Helical" evidence="1">
    <location>
        <begin position="9"/>
        <end position="29"/>
    </location>
</feature>
<dbReference type="InterPro" id="IPR029059">
    <property type="entry name" value="AB_hydrolase_5"/>
</dbReference>
<reference evidence="3" key="1">
    <citation type="submission" date="2024-05" db="EMBL/GenBank/DDBJ databases">
        <title>Alkalihalobacillus sp. strain MEB203 novel alkaliphilic bacterium from Lonar Lake, India.</title>
        <authorList>
            <person name="Joshi A."/>
            <person name="Thite S."/>
            <person name="Mengade P."/>
        </authorList>
    </citation>
    <scope>NUCLEOTIDE SEQUENCE</scope>
    <source>
        <strain evidence="3">MEB 203</strain>
    </source>
</reference>
<keyword evidence="1" id="KW-0812">Transmembrane</keyword>
<evidence type="ECO:0000256" key="1">
    <source>
        <dbReference type="SAM" id="Phobius"/>
    </source>
</evidence>
<dbReference type="Pfam" id="PF12695">
    <property type="entry name" value="Abhydrolase_5"/>
    <property type="match status" value="1"/>
</dbReference>
<dbReference type="Proteomes" id="UP001148125">
    <property type="component" value="Unassembled WGS sequence"/>
</dbReference>
<comment type="caution">
    <text evidence="3">The sequence shown here is derived from an EMBL/GenBank/DDBJ whole genome shotgun (WGS) entry which is preliminary data.</text>
</comment>
<keyword evidence="1" id="KW-1133">Transmembrane helix</keyword>
<evidence type="ECO:0000313" key="3">
    <source>
        <dbReference type="EMBL" id="MDE5415129.1"/>
    </source>
</evidence>
<sequence>MKLIVKRVLLWGTIAVISLTIITAIFINLNTYNPMEKALESMKRPNVVVENNTIIFNPEEPPIANVVFYQGGLVKTEAYAVLGQSLAQEGIRVFMPQMFLNLAITNTGAFENIRQTYENGQKWFIGGHSLGGASASIYTANNVNNIDGIFFLGSYPSASSVLAEKPLKVLSVHATNDQILNYEKYIETKDILPTDTVFLEIEGGNHSNFGYYGLQRGDGKSNISREVQHDLVVEAIVQMIKNQ</sequence>
<feature type="domain" description="Alpha/beta hydrolase fold-5" evidence="2">
    <location>
        <begin position="66"/>
        <end position="229"/>
    </location>
</feature>
<keyword evidence="1" id="KW-0472">Membrane</keyword>
<evidence type="ECO:0000259" key="2">
    <source>
        <dbReference type="Pfam" id="PF12695"/>
    </source>
</evidence>
<dbReference type="SUPFAM" id="SSF53474">
    <property type="entry name" value="alpha/beta-Hydrolases"/>
    <property type="match status" value="1"/>
</dbReference>
<name>A0ABT5VI52_9BACI</name>
<protein>
    <submittedName>
        <fullName evidence="3">Alpha/beta hydrolase</fullName>
    </submittedName>
</protein>
<gene>
    <name evidence="3" type="ORF">N7Z68_17340</name>
</gene>
<dbReference type="Gene3D" id="3.40.50.1820">
    <property type="entry name" value="alpha/beta hydrolase"/>
    <property type="match status" value="1"/>
</dbReference>
<accession>A0ABT5VI52</accession>
<dbReference type="EMBL" id="JAOTPO010000013">
    <property type="protein sequence ID" value="MDE5415129.1"/>
    <property type="molecule type" value="Genomic_DNA"/>
</dbReference>
<dbReference type="InterPro" id="IPR029058">
    <property type="entry name" value="AB_hydrolase_fold"/>
</dbReference>
<dbReference type="GO" id="GO:0016787">
    <property type="term" value="F:hydrolase activity"/>
    <property type="evidence" value="ECO:0007669"/>
    <property type="project" value="UniProtKB-KW"/>
</dbReference>
<organism evidence="3 4">
    <name type="scientific">Alkalihalobacterium chitinilyticum</name>
    <dbReference type="NCBI Taxonomy" id="2980103"/>
    <lineage>
        <taxon>Bacteria</taxon>
        <taxon>Bacillati</taxon>
        <taxon>Bacillota</taxon>
        <taxon>Bacilli</taxon>
        <taxon>Bacillales</taxon>
        <taxon>Bacillaceae</taxon>
        <taxon>Alkalihalobacterium</taxon>
    </lineage>
</organism>
<evidence type="ECO:0000313" key="4">
    <source>
        <dbReference type="Proteomes" id="UP001148125"/>
    </source>
</evidence>
<dbReference type="RefSeq" id="WP_275119735.1">
    <property type="nucleotide sequence ID" value="NZ_JAOTPO010000013.1"/>
</dbReference>
<proteinExistence type="predicted"/>
<keyword evidence="4" id="KW-1185">Reference proteome</keyword>